<reference evidence="2 3" key="1">
    <citation type="submission" date="2018-01" db="EMBL/GenBank/DDBJ databases">
        <title>A novel member of the phylum Bacteroidetes isolated from glacier ice.</title>
        <authorList>
            <person name="Liu Q."/>
            <person name="Xin Y.-H."/>
        </authorList>
    </citation>
    <scope>NUCLEOTIDE SEQUENCE [LARGE SCALE GENOMIC DNA]</scope>
    <source>
        <strain evidence="2 3">RB1R16</strain>
    </source>
</reference>
<evidence type="ECO:0000313" key="2">
    <source>
        <dbReference type="EMBL" id="PQJ10776.1"/>
    </source>
</evidence>
<evidence type="ECO:0000256" key="1">
    <source>
        <dbReference type="SAM" id="SignalP"/>
    </source>
</evidence>
<dbReference type="AlphaFoldDB" id="A0A2S7SW76"/>
<evidence type="ECO:0000313" key="3">
    <source>
        <dbReference type="Proteomes" id="UP000239872"/>
    </source>
</evidence>
<gene>
    <name evidence="2" type="ORF">CJD36_012460</name>
</gene>
<accession>A0A2S7SW76</accession>
<sequence length="411" mass="47230">MNKLILSTALILISLHGTLFAQTTDLHTLPSRTESTFNPCIPCYIHIKDVVMLKDKKMVLELFRIEDYALLKNMDSILMNFRKDIAFYKDSLEGNNMRNVRIDYVYNLKNNTRKIRFNKYPAEGQSFVKVNNDVSRLKIEQDTVHIVIENEMPLKEAMFIKVKGPGKELLNIFPYSIQLTFTLNNYTDVDQIIADKVEMKRIVDTLEEAKRPLASGKRGHVGVVSSVYRPYLSETAKKITRPAIVQYKQYNGVIKDELDMEHNGYDYLTADFNMGIGLIRNTLAPSADLGLQLLLGYKKYRSSKNHNVLGLYFQPIFFFDKNSNGDYITNTNAFVNLHWGEEMDNDLMGLKIRRTTFGVGYLVLSKGNYFKNTTMKVFLDLQLAHGVTLSPELIATDNFKQIFPGFTLKIF</sequence>
<organism evidence="2 3">
    <name type="scientific">Flavipsychrobacter stenotrophus</name>
    <dbReference type="NCBI Taxonomy" id="2077091"/>
    <lineage>
        <taxon>Bacteria</taxon>
        <taxon>Pseudomonadati</taxon>
        <taxon>Bacteroidota</taxon>
        <taxon>Chitinophagia</taxon>
        <taxon>Chitinophagales</taxon>
        <taxon>Chitinophagaceae</taxon>
        <taxon>Flavipsychrobacter</taxon>
    </lineage>
</organism>
<keyword evidence="1" id="KW-0732">Signal</keyword>
<dbReference type="Proteomes" id="UP000239872">
    <property type="component" value="Unassembled WGS sequence"/>
</dbReference>
<dbReference type="EMBL" id="PPSL01000003">
    <property type="protein sequence ID" value="PQJ10776.1"/>
    <property type="molecule type" value="Genomic_DNA"/>
</dbReference>
<protein>
    <submittedName>
        <fullName evidence="2">Uncharacterized protein</fullName>
    </submittedName>
</protein>
<dbReference type="OrthoDB" id="664859at2"/>
<name>A0A2S7SW76_9BACT</name>
<dbReference type="RefSeq" id="WP_105039503.1">
    <property type="nucleotide sequence ID" value="NZ_PPSL01000003.1"/>
</dbReference>
<proteinExistence type="predicted"/>
<comment type="caution">
    <text evidence="2">The sequence shown here is derived from an EMBL/GenBank/DDBJ whole genome shotgun (WGS) entry which is preliminary data.</text>
</comment>
<feature type="chain" id="PRO_5015517644" evidence="1">
    <location>
        <begin position="22"/>
        <end position="411"/>
    </location>
</feature>
<feature type="signal peptide" evidence="1">
    <location>
        <begin position="1"/>
        <end position="21"/>
    </location>
</feature>
<keyword evidence="3" id="KW-1185">Reference proteome</keyword>